<organism evidence="3 4">
    <name type="scientific">Kribbella capetownensis</name>
    <dbReference type="NCBI Taxonomy" id="1572659"/>
    <lineage>
        <taxon>Bacteria</taxon>
        <taxon>Bacillati</taxon>
        <taxon>Actinomycetota</taxon>
        <taxon>Actinomycetes</taxon>
        <taxon>Propionibacteriales</taxon>
        <taxon>Kribbellaceae</taxon>
        <taxon>Kribbella</taxon>
    </lineage>
</organism>
<evidence type="ECO:0000256" key="1">
    <source>
        <dbReference type="SAM" id="MobiDB-lite"/>
    </source>
</evidence>
<evidence type="ECO:0000313" key="3">
    <source>
        <dbReference type="EMBL" id="TCC49081.1"/>
    </source>
</evidence>
<dbReference type="Proteomes" id="UP000293342">
    <property type="component" value="Unassembled WGS sequence"/>
</dbReference>
<keyword evidence="4" id="KW-1185">Reference proteome</keyword>
<comment type="caution">
    <text evidence="3">The sequence shown here is derived from an EMBL/GenBank/DDBJ whole genome shotgun (WGS) entry which is preliminary data.</text>
</comment>
<proteinExistence type="predicted"/>
<evidence type="ECO:0000313" key="4">
    <source>
        <dbReference type="Proteomes" id="UP000293342"/>
    </source>
</evidence>
<name>A0A4R0JP85_9ACTN</name>
<dbReference type="AlphaFoldDB" id="A0A4R0JP85"/>
<dbReference type="RefSeq" id="WP_131515353.1">
    <property type="nucleotide sequence ID" value="NZ_SJKD01000004.1"/>
</dbReference>
<evidence type="ECO:0000256" key="2">
    <source>
        <dbReference type="SAM" id="Phobius"/>
    </source>
</evidence>
<keyword evidence="2" id="KW-1133">Transmembrane helix</keyword>
<reference evidence="3 4" key="1">
    <citation type="submission" date="2019-02" db="EMBL/GenBank/DDBJ databases">
        <title>Kribbella capetownensis sp. nov. and Kribbella speibonae sp. nov., isolated from soil.</title>
        <authorList>
            <person name="Curtis S.M."/>
            <person name="Norton I."/>
            <person name="Everest G.J."/>
            <person name="Meyers P.R."/>
        </authorList>
    </citation>
    <scope>NUCLEOTIDE SEQUENCE [LARGE SCALE GENOMIC DNA]</scope>
    <source>
        <strain evidence="3 4">YM53</strain>
    </source>
</reference>
<dbReference type="PROSITE" id="PS51318">
    <property type="entry name" value="TAT"/>
    <property type="match status" value="1"/>
</dbReference>
<sequence length="143" mass="14969">MLPRAARTAMNDETPHQRQGLGRRHFMFGAAGLTGTAVGGGWLAAPAASAQPAQNRHLSTAAARHIPGGFQLVPGGELYHVFFPGQGEPSTITDFKGKVAAAVIDGRGTGANAAHAFEVDVRFMDGTFIGLDGRQSVGTFTFY</sequence>
<keyword evidence="2" id="KW-0812">Transmembrane</keyword>
<keyword evidence="2" id="KW-0472">Membrane</keyword>
<dbReference type="InterPro" id="IPR006311">
    <property type="entry name" value="TAT_signal"/>
</dbReference>
<feature type="transmembrane region" description="Helical" evidence="2">
    <location>
        <begin position="26"/>
        <end position="45"/>
    </location>
</feature>
<gene>
    <name evidence="3" type="ORF">E0H75_21320</name>
</gene>
<dbReference type="OrthoDB" id="9980700at2"/>
<protein>
    <recommendedName>
        <fullName evidence="5">Twin-arginine translocation signal domain-containing protein</fullName>
    </recommendedName>
</protein>
<feature type="region of interest" description="Disordered" evidence="1">
    <location>
        <begin position="1"/>
        <end position="20"/>
    </location>
</feature>
<dbReference type="EMBL" id="SJKD01000004">
    <property type="protein sequence ID" value="TCC49081.1"/>
    <property type="molecule type" value="Genomic_DNA"/>
</dbReference>
<evidence type="ECO:0008006" key="5">
    <source>
        <dbReference type="Google" id="ProtNLM"/>
    </source>
</evidence>
<accession>A0A4R0JP85</accession>